<evidence type="ECO:0000256" key="4">
    <source>
        <dbReference type="ARBA" id="ARBA00040194"/>
    </source>
</evidence>
<evidence type="ECO:0000259" key="5">
    <source>
        <dbReference type="SMART" id="SM00507"/>
    </source>
</evidence>
<dbReference type="SMART" id="SM00507">
    <property type="entry name" value="HNHc"/>
    <property type="match status" value="1"/>
</dbReference>
<dbReference type="InterPro" id="IPR002711">
    <property type="entry name" value="HNH"/>
</dbReference>
<dbReference type="GO" id="GO:0005829">
    <property type="term" value="C:cytosol"/>
    <property type="evidence" value="ECO:0007669"/>
    <property type="project" value="TreeGrafter"/>
</dbReference>
<keyword evidence="1" id="KW-0540">Nuclease</keyword>
<dbReference type="PANTHER" id="PTHR41286">
    <property type="entry name" value="HNH NUCLEASE YAJD-RELATED"/>
    <property type="match status" value="1"/>
</dbReference>
<dbReference type="RefSeq" id="WP_031412327.1">
    <property type="nucleotide sequence ID" value="NZ_CP011074.1"/>
</dbReference>
<dbReference type="PANTHER" id="PTHR41286:SF1">
    <property type="entry name" value="HNH NUCLEASE YAJD-RELATED"/>
    <property type="match status" value="1"/>
</dbReference>
<protein>
    <recommendedName>
        <fullName evidence="4">Putative HNH nuclease YajD</fullName>
    </recommendedName>
</protein>
<keyword evidence="2" id="KW-0378">Hydrolase</keyword>
<evidence type="ECO:0000256" key="3">
    <source>
        <dbReference type="ARBA" id="ARBA00038412"/>
    </source>
</evidence>
<dbReference type="GO" id="GO:0004519">
    <property type="term" value="F:endonuclease activity"/>
    <property type="evidence" value="ECO:0007669"/>
    <property type="project" value="UniProtKB-KW"/>
</dbReference>
<dbReference type="AlphaFoldDB" id="A0A0F6XZB2"/>
<reference evidence="6" key="1">
    <citation type="submission" date="2015-03" db="EMBL/GenBank/DDBJ databases">
        <title>MIGS Cultured Bacterial/Archaeal sample from Brevibacillus laterosporus.</title>
        <authorList>
            <person name="Zeng D."/>
            <person name="Zhu L."/>
            <person name="Dong G."/>
            <person name="Ye W."/>
            <person name="Ren D."/>
            <person name="Wu L."/>
            <person name="Xu J."/>
            <person name="Li G."/>
            <person name="Guo L."/>
        </authorList>
    </citation>
    <scope>NUCLEOTIDE SEQUENCE</scope>
    <source>
        <strain evidence="6">B9</strain>
    </source>
</reference>
<comment type="similarity">
    <text evidence="3">Belongs to the HNH nuclease family.</text>
</comment>
<dbReference type="GO" id="GO:0016787">
    <property type="term" value="F:hydrolase activity"/>
    <property type="evidence" value="ECO:0007669"/>
    <property type="project" value="UniProtKB-KW"/>
</dbReference>
<dbReference type="EMBL" id="CP011074">
    <property type="protein sequence ID" value="AKF93471.1"/>
    <property type="molecule type" value="Genomic_DNA"/>
</dbReference>
<name>A0A0F6XZB2_BRELA</name>
<proteinExistence type="inferred from homology"/>
<dbReference type="InterPro" id="IPR003615">
    <property type="entry name" value="HNH_nuc"/>
</dbReference>
<feature type="domain" description="HNH nuclease" evidence="5">
    <location>
        <begin position="52"/>
        <end position="107"/>
    </location>
</feature>
<dbReference type="Pfam" id="PF01844">
    <property type="entry name" value="HNH"/>
    <property type="match status" value="1"/>
</dbReference>
<dbReference type="Gene3D" id="1.10.30.50">
    <property type="match status" value="1"/>
</dbReference>
<dbReference type="CDD" id="cd00085">
    <property type="entry name" value="HNHc"/>
    <property type="match status" value="1"/>
</dbReference>
<evidence type="ECO:0000256" key="2">
    <source>
        <dbReference type="ARBA" id="ARBA00022801"/>
    </source>
</evidence>
<dbReference type="GO" id="GO:0003676">
    <property type="term" value="F:nucleic acid binding"/>
    <property type="evidence" value="ECO:0007669"/>
    <property type="project" value="InterPro"/>
</dbReference>
<accession>A0A0F6XZB2</accession>
<evidence type="ECO:0000256" key="1">
    <source>
        <dbReference type="ARBA" id="ARBA00022722"/>
    </source>
</evidence>
<dbReference type="GO" id="GO:0008270">
    <property type="term" value="F:zinc ion binding"/>
    <property type="evidence" value="ECO:0007669"/>
    <property type="project" value="InterPro"/>
</dbReference>
<sequence>MPSKPLKTCLHSRCPTLTREAYCPLHQKKQVQQYDRERGSSTQRGYDAKWRKARIGFLKKHPLCKHCFDKGLLTGATVVDHIIAHKGDKTLFWDRNNWQPLCEQCHNRKTAREDRGSWR</sequence>
<organism evidence="6">
    <name type="scientific">Brevibacillus laterosporus</name>
    <name type="common">Bacillus laterosporus</name>
    <dbReference type="NCBI Taxonomy" id="1465"/>
    <lineage>
        <taxon>Bacteria</taxon>
        <taxon>Bacillati</taxon>
        <taxon>Bacillota</taxon>
        <taxon>Bacilli</taxon>
        <taxon>Bacillales</taxon>
        <taxon>Paenibacillaceae</taxon>
        <taxon>Brevibacillus</taxon>
    </lineage>
</organism>
<keyword evidence="6" id="KW-0255">Endonuclease</keyword>
<evidence type="ECO:0000313" key="6">
    <source>
        <dbReference type="EMBL" id="AKF93471.1"/>
    </source>
</evidence>
<gene>
    <name evidence="6" type="ORF">EX87_07395</name>
</gene>